<dbReference type="InterPro" id="IPR009075">
    <property type="entry name" value="AcylCo_DH/oxidase_C"/>
</dbReference>
<organism evidence="10 11">
    <name type="scientific">Brevundimonas vancanneytii</name>
    <dbReference type="NCBI Taxonomy" id="1325724"/>
    <lineage>
        <taxon>Bacteria</taxon>
        <taxon>Pseudomonadati</taxon>
        <taxon>Pseudomonadota</taxon>
        <taxon>Alphaproteobacteria</taxon>
        <taxon>Caulobacterales</taxon>
        <taxon>Caulobacteraceae</taxon>
        <taxon>Brevundimonas</taxon>
    </lineage>
</organism>
<sequence length="385" mass="42527">MAEHSPAISDEAFRGRFRDWLETHYPAAWRQDSLRPFRRLRGDQVREWIDLLNTGGWRAPAWPEAYGGLGLSFAQQVIYAEELERIGAARVIDLGEVQLGPTLMLHGSDTQKAQYLPKILSGEHLWCQGYSEPGAGSDLASLTTTGVIDGDDIVVTGQKIWTTHANESTHIFLLVRTARTERRQDGITFLLMPMETPGVTVRPINNLAEEDEFCEVFFDEARVPLTQVVGEVGQGWSVSKSLLGYERVWIGSPGLAARALALSRALLATGDVDGELRDRYARCATDLHDVRALYRKICRAIGEGHEPGAEVSMLKVLSSELQQRASELNLDLGQGRVAVDGASQVGDVTVDLAWQYYMSRPQAIFAGTNEIQRNLLARAVLGLPS</sequence>
<dbReference type="GO" id="GO:0050660">
    <property type="term" value="F:flavin adenine dinucleotide binding"/>
    <property type="evidence" value="ECO:0007669"/>
    <property type="project" value="InterPro"/>
</dbReference>
<evidence type="ECO:0000259" key="7">
    <source>
        <dbReference type="Pfam" id="PF00441"/>
    </source>
</evidence>
<dbReference type="Pfam" id="PF00441">
    <property type="entry name" value="Acyl-CoA_dh_1"/>
    <property type="match status" value="1"/>
</dbReference>
<keyword evidence="5 6" id="KW-0560">Oxidoreductase</keyword>
<dbReference type="Pfam" id="PF02770">
    <property type="entry name" value="Acyl-CoA_dh_M"/>
    <property type="match status" value="1"/>
</dbReference>
<keyword evidence="3 6" id="KW-0285">Flavoprotein</keyword>
<dbReference type="InterPro" id="IPR009100">
    <property type="entry name" value="AcylCoA_DH/oxidase_NM_dom_sf"/>
</dbReference>
<keyword evidence="4 6" id="KW-0274">FAD</keyword>
<feature type="domain" description="Acyl-CoA dehydrogenase/oxidase C-terminal" evidence="7">
    <location>
        <begin position="233"/>
        <end position="381"/>
    </location>
</feature>
<accession>A0A4P1K9R0</accession>
<evidence type="ECO:0000256" key="2">
    <source>
        <dbReference type="ARBA" id="ARBA00009347"/>
    </source>
</evidence>
<dbReference type="GO" id="GO:0016627">
    <property type="term" value="F:oxidoreductase activity, acting on the CH-CH group of donors"/>
    <property type="evidence" value="ECO:0007669"/>
    <property type="project" value="InterPro"/>
</dbReference>
<dbReference type="Proteomes" id="UP000309952">
    <property type="component" value="Chromosome"/>
</dbReference>
<dbReference type="Gene3D" id="1.10.540.10">
    <property type="entry name" value="Acyl-CoA dehydrogenase/oxidase, N-terminal domain"/>
    <property type="match status" value="1"/>
</dbReference>
<dbReference type="Pfam" id="PF02771">
    <property type="entry name" value="Acyl-CoA_dh_N"/>
    <property type="match status" value="1"/>
</dbReference>
<dbReference type="KEGG" id="bvy:NCTC9239_02332"/>
<dbReference type="InterPro" id="IPR052161">
    <property type="entry name" value="Mycobact_Acyl-CoA_DH"/>
</dbReference>
<dbReference type="InterPro" id="IPR037069">
    <property type="entry name" value="AcylCoA_DH/ox_N_sf"/>
</dbReference>
<dbReference type="PANTHER" id="PTHR43292">
    <property type="entry name" value="ACYL-COA DEHYDROGENASE"/>
    <property type="match status" value="1"/>
</dbReference>
<evidence type="ECO:0000313" key="11">
    <source>
        <dbReference type="Proteomes" id="UP000309952"/>
    </source>
</evidence>
<dbReference type="EMBL" id="LR588407">
    <property type="protein sequence ID" value="VTO17167.1"/>
    <property type="molecule type" value="Genomic_DNA"/>
</dbReference>
<dbReference type="SUPFAM" id="SSF56645">
    <property type="entry name" value="Acyl-CoA dehydrogenase NM domain-like"/>
    <property type="match status" value="1"/>
</dbReference>
<feature type="domain" description="Acyl-CoA oxidase/dehydrogenase middle" evidence="8">
    <location>
        <begin position="127"/>
        <end position="220"/>
    </location>
</feature>
<evidence type="ECO:0000256" key="3">
    <source>
        <dbReference type="ARBA" id="ARBA00022630"/>
    </source>
</evidence>
<dbReference type="InterPro" id="IPR006091">
    <property type="entry name" value="Acyl-CoA_Oxase/DH_mid-dom"/>
</dbReference>
<feature type="domain" description="Acyl-CoA dehydrogenase/oxidase N-terminal" evidence="9">
    <location>
        <begin position="11"/>
        <end position="123"/>
    </location>
</feature>
<evidence type="ECO:0000313" key="10">
    <source>
        <dbReference type="EMBL" id="VTO17167.1"/>
    </source>
</evidence>
<name>A0A4P1K9R0_9CAUL</name>
<dbReference type="Gene3D" id="2.40.110.10">
    <property type="entry name" value="Butyryl-CoA Dehydrogenase, subunit A, domain 2"/>
    <property type="match status" value="1"/>
</dbReference>
<proteinExistence type="inferred from homology"/>
<evidence type="ECO:0000256" key="4">
    <source>
        <dbReference type="ARBA" id="ARBA00022827"/>
    </source>
</evidence>
<evidence type="ECO:0000256" key="5">
    <source>
        <dbReference type="ARBA" id="ARBA00023002"/>
    </source>
</evidence>
<evidence type="ECO:0000256" key="1">
    <source>
        <dbReference type="ARBA" id="ARBA00001974"/>
    </source>
</evidence>
<evidence type="ECO:0000259" key="8">
    <source>
        <dbReference type="Pfam" id="PF02770"/>
    </source>
</evidence>
<dbReference type="AlphaFoldDB" id="A0A4P1K9R0"/>
<dbReference type="GO" id="GO:0005886">
    <property type="term" value="C:plasma membrane"/>
    <property type="evidence" value="ECO:0007669"/>
    <property type="project" value="TreeGrafter"/>
</dbReference>
<dbReference type="EC" id="1.3.99.-" evidence="10"/>
<dbReference type="PANTHER" id="PTHR43292:SF3">
    <property type="entry name" value="ACYL-COA DEHYDROGENASE FADE29"/>
    <property type="match status" value="1"/>
</dbReference>
<dbReference type="InterPro" id="IPR046373">
    <property type="entry name" value="Acyl-CoA_Oxase/DH_mid-dom_sf"/>
</dbReference>
<dbReference type="InterPro" id="IPR036250">
    <property type="entry name" value="AcylCo_DH-like_C"/>
</dbReference>
<evidence type="ECO:0000259" key="9">
    <source>
        <dbReference type="Pfam" id="PF02771"/>
    </source>
</evidence>
<reference evidence="10 11" key="1">
    <citation type="submission" date="2019-04" db="EMBL/GenBank/DDBJ databases">
        <authorList>
            <consortium name="Pathogen Informatics"/>
        </authorList>
    </citation>
    <scope>NUCLEOTIDE SEQUENCE [LARGE SCALE GENOMIC DNA]</scope>
    <source>
        <strain evidence="10 11">NCTC9239</strain>
    </source>
</reference>
<evidence type="ECO:0000256" key="6">
    <source>
        <dbReference type="RuleBase" id="RU362125"/>
    </source>
</evidence>
<dbReference type="RefSeq" id="WP_134582112.1">
    <property type="nucleotide sequence ID" value="NZ_LR588407.1"/>
</dbReference>
<keyword evidence="11" id="KW-1185">Reference proteome</keyword>
<dbReference type="Gene3D" id="1.20.140.10">
    <property type="entry name" value="Butyryl-CoA Dehydrogenase, subunit A, domain 3"/>
    <property type="match status" value="1"/>
</dbReference>
<comment type="similarity">
    <text evidence="2 6">Belongs to the acyl-CoA dehydrogenase family.</text>
</comment>
<protein>
    <submittedName>
        <fullName evidence="10">Acyl-CoA dehydrogenase fadE12</fullName>
        <ecNumber evidence="10">1.3.99.-</ecNumber>
    </submittedName>
</protein>
<comment type="cofactor">
    <cofactor evidence="1 6">
        <name>FAD</name>
        <dbReference type="ChEBI" id="CHEBI:57692"/>
    </cofactor>
</comment>
<dbReference type="InterPro" id="IPR013786">
    <property type="entry name" value="AcylCoA_DH/ox_N"/>
</dbReference>
<dbReference type="SUPFAM" id="SSF47203">
    <property type="entry name" value="Acyl-CoA dehydrogenase C-terminal domain-like"/>
    <property type="match status" value="1"/>
</dbReference>
<gene>
    <name evidence="10" type="ORF">NCTC9239_02332</name>
</gene>